<protein>
    <recommendedName>
        <fullName evidence="8">L-lactate permease</fullName>
    </recommendedName>
</protein>
<feature type="transmembrane region" description="Helical" evidence="8">
    <location>
        <begin position="12"/>
        <end position="32"/>
    </location>
</feature>
<evidence type="ECO:0000256" key="1">
    <source>
        <dbReference type="ARBA" id="ARBA00004651"/>
    </source>
</evidence>
<dbReference type="RefSeq" id="WP_343071607.1">
    <property type="nucleotide sequence ID" value="NZ_JACHIV010000001.1"/>
</dbReference>
<dbReference type="PANTHER" id="PTHR30003:SF0">
    <property type="entry name" value="GLYCOLATE PERMEASE GLCA-RELATED"/>
    <property type="match status" value="1"/>
</dbReference>
<evidence type="ECO:0000256" key="7">
    <source>
        <dbReference type="ARBA" id="ARBA00023136"/>
    </source>
</evidence>
<organism evidence="10 11">
    <name type="scientific">Saccharopolyspora gloriosae</name>
    <dbReference type="NCBI Taxonomy" id="455344"/>
    <lineage>
        <taxon>Bacteria</taxon>
        <taxon>Bacillati</taxon>
        <taxon>Actinomycetota</taxon>
        <taxon>Actinomycetes</taxon>
        <taxon>Pseudonocardiales</taxon>
        <taxon>Pseudonocardiaceae</taxon>
        <taxon>Saccharopolyspora</taxon>
    </lineage>
</organism>
<evidence type="ECO:0000256" key="9">
    <source>
        <dbReference type="SAM" id="MobiDB-lite"/>
    </source>
</evidence>
<feature type="transmembrane region" description="Helical" evidence="8">
    <location>
        <begin position="70"/>
        <end position="95"/>
    </location>
</feature>
<evidence type="ECO:0000256" key="8">
    <source>
        <dbReference type="RuleBase" id="RU365092"/>
    </source>
</evidence>
<feature type="compositionally biased region" description="Low complexity" evidence="9">
    <location>
        <begin position="291"/>
        <end position="306"/>
    </location>
</feature>
<evidence type="ECO:0000313" key="11">
    <source>
        <dbReference type="Proteomes" id="UP000580474"/>
    </source>
</evidence>
<dbReference type="Pfam" id="PF02652">
    <property type="entry name" value="Lactate_perm"/>
    <property type="match status" value="1"/>
</dbReference>
<dbReference type="InterPro" id="IPR003804">
    <property type="entry name" value="Lactate_perm"/>
</dbReference>
<evidence type="ECO:0000256" key="5">
    <source>
        <dbReference type="ARBA" id="ARBA00022692"/>
    </source>
</evidence>
<feature type="transmembrane region" description="Helical" evidence="8">
    <location>
        <begin position="223"/>
        <end position="241"/>
    </location>
</feature>
<evidence type="ECO:0000313" key="10">
    <source>
        <dbReference type="EMBL" id="MBB5072297.1"/>
    </source>
</evidence>
<evidence type="ECO:0000256" key="4">
    <source>
        <dbReference type="ARBA" id="ARBA00022475"/>
    </source>
</evidence>
<name>A0A840NVZ7_9PSEU</name>
<comment type="function">
    <text evidence="8">Uptake of L-lactate across the membrane. Can also transport D-lactate and glycolate.</text>
</comment>
<proteinExistence type="inferred from homology"/>
<dbReference type="EMBL" id="JACHIV010000001">
    <property type="protein sequence ID" value="MBB5072297.1"/>
    <property type="molecule type" value="Genomic_DNA"/>
</dbReference>
<sequence length="561" mass="58222">MPPYHQSPDPTGSLLLSALLALLPLVTLLFLLGGLRWKAHWAGLATLGVALVVAVAGYDMPPLLALDAGLYGMAQSLLLILWLTFNAIWIYNLTVHSGHFAVLRRAFGTLGEDIRVQSIVIAFCFGALLEALAGGGGPVAICAVMLIALGVSPLKAAALALVADTAPVAFGGMGNPITVLGEVTGLPAAEFGAVAGRQVSVLAVVVPFVLLLVADGRRGVRQAWPAALVGGISFAAAQFLTSNYLSYQLADIVAAIVSAGAILLLLRVWRPGEPVTAALLPDDRDADASGAPAPTEPAALTTTARPQAETSAPATDSRAETLRAFAPYAIIVLVFALAQFDSVKAPLKTLTWSFDWPGLTVLTAAGTPVDTEYEFAIGSATGTLLLLSGLLALPFLRVRPKDAVLVYGRTLRQFGWAILAILAVFALSYVMNLSGQITTLGVWLAGTGAFFAFLSPVVGWFGVTITGTDAGANALFGGLQTTAAQQIGADPVLLGAANSSGGVMAKMISPQNLAIGTAAVGLVGREGELFRRVFGWSLLLLLLMCTLVYLQSTPVLSWMLP</sequence>
<feature type="transmembrane region" description="Helical" evidence="8">
    <location>
        <begin position="322"/>
        <end position="340"/>
    </location>
</feature>
<feature type="transmembrane region" description="Helical" evidence="8">
    <location>
        <begin position="247"/>
        <end position="266"/>
    </location>
</feature>
<keyword evidence="11" id="KW-1185">Reference proteome</keyword>
<keyword evidence="3 8" id="KW-0813">Transport</keyword>
<evidence type="ECO:0000256" key="6">
    <source>
        <dbReference type="ARBA" id="ARBA00022989"/>
    </source>
</evidence>
<comment type="caution">
    <text evidence="10">The sequence shown here is derived from an EMBL/GenBank/DDBJ whole genome shotgun (WGS) entry which is preliminary data.</text>
</comment>
<dbReference type="NCBIfam" id="TIGR00795">
    <property type="entry name" value="lctP"/>
    <property type="match status" value="1"/>
</dbReference>
<feature type="transmembrane region" description="Helical" evidence="8">
    <location>
        <begin position="440"/>
        <end position="463"/>
    </location>
</feature>
<keyword evidence="6 8" id="KW-1133">Transmembrane helix</keyword>
<dbReference type="GO" id="GO:0015129">
    <property type="term" value="F:lactate transmembrane transporter activity"/>
    <property type="evidence" value="ECO:0007669"/>
    <property type="project" value="UniProtKB-UniRule"/>
</dbReference>
<feature type="transmembrane region" description="Helical" evidence="8">
    <location>
        <begin position="414"/>
        <end position="434"/>
    </location>
</feature>
<feature type="transmembrane region" description="Helical" evidence="8">
    <location>
        <begin position="375"/>
        <end position="393"/>
    </location>
</feature>
<feature type="transmembrane region" description="Helical" evidence="8">
    <location>
        <begin position="39"/>
        <end position="58"/>
    </location>
</feature>
<accession>A0A840NVZ7</accession>
<feature type="transmembrane region" description="Helical" evidence="8">
    <location>
        <begin position="195"/>
        <end position="214"/>
    </location>
</feature>
<evidence type="ECO:0000256" key="2">
    <source>
        <dbReference type="ARBA" id="ARBA00010100"/>
    </source>
</evidence>
<comment type="subcellular location">
    <subcellularLocation>
        <location evidence="1 8">Cell membrane</location>
        <topology evidence="1 8">Multi-pass membrane protein</topology>
    </subcellularLocation>
</comment>
<dbReference type="AlphaFoldDB" id="A0A840NVZ7"/>
<keyword evidence="7 8" id="KW-0472">Membrane</keyword>
<dbReference type="Proteomes" id="UP000580474">
    <property type="component" value="Unassembled WGS sequence"/>
</dbReference>
<feature type="transmembrane region" description="Helical" evidence="8">
    <location>
        <begin position="116"/>
        <end position="149"/>
    </location>
</feature>
<comment type="similarity">
    <text evidence="2 8">Belongs to the lactate permease family.</text>
</comment>
<feature type="region of interest" description="Disordered" evidence="9">
    <location>
        <begin position="286"/>
        <end position="316"/>
    </location>
</feature>
<keyword evidence="4 8" id="KW-1003">Cell membrane</keyword>
<dbReference type="GO" id="GO:0015295">
    <property type="term" value="F:solute:proton symporter activity"/>
    <property type="evidence" value="ECO:0007669"/>
    <property type="project" value="TreeGrafter"/>
</dbReference>
<keyword evidence="5 8" id="KW-0812">Transmembrane</keyword>
<gene>
    <name evidence="10" type="ORF">BJ969_005385</name>
</gene>
<dbReference type="GO" id="GO:0005886">
    <property type="term" value="C:plasma membrane"/>
    <property type="evidence" value="ECO:0007669"/>
    <property type="project" value="UniProtKB-SubCell"/>
</dbReference>
<reference evidence="10 11" key="1">
    <citation type="submission" date="2020-08" db="EMBL/GenBank/DDBJ databases">
        <title>Sequencing the genomes of 1000 actinobacteria strains.</title>
        <authorList>
            <person name="Klenk H.-P."/>
        </authorList>
    </citation>
    <scope>NUCLEOTIDE SEQUENCE [LARGE SCALE GENOMIC DNA]</scope>
    <source>
        <strain evidence="10 11">DSM 45582</strain>
    </source>
</reference>
<dbReference type="PANTHER" id="PTHR30003">
    <property type="entry name" value="L-LACTATE PERMEASE"/>
    <property type="match status" value="1"/>
</dbReference>
<evidence type="ECO:0000256" key="3">
    <source>
        <dbReference type="ARBA" id="ARBA00022448"/>
    </source>
</evidence>
<feature type="transmembrane region" description="Helical" evidence="8">
    <location>
        <begin position="533"/>
        <end position="552"/>
    </location>
</feature>